<proteinExistence type="predicted"/>
<gene>
    <name evidence="1" type="ORF">F5144DRAFT_542891</name>
</gene>
<name>A0ACB7PKV9_9PEZI</name>
<protein>
    <submittedName>
        <fullName evidence="1">Uncharacterized protein</fullName>
    </submittedName>
</protein>
<sequence>MGSVVAQGNQRLGRRVLRRNLPSKRHREVYLLFLTGTNTDPGSQYADPEGYPGTFLVSVVENGGYSRHRPGGALSERYPVTNKLLPMNENGMSRPTPAARNRGKWAYRDSDSAI</sequence>
<accession>A0ACB7PKV9</accession>
<organism evidence="1 2">
    <name type="scientific">Chaetomium tenue</name>
    <dbReference type="NCBI Taxonomy" id="1854479"/>
    <lineage>
        <taxon>Eukaryota</taxon>
        <taxon>Fungi</taxon>
        <taxon>Dikarya</taxon>
        <taxon>Ascomycota</taxon>
        <taxon>Pezizomycotina</taxon>
        <taxon>Sordariomycetes</taxon>
        <taxon>Sordariomycetidae</taxon>
        <taxon>Sordariales</taxon>
        <taxon>Chaetomiaceae</taxon>
        <taxon>Chaetomium</taxon>
    </lineage>
</organism>
<comment type="caution">
    <text evidence="1">The sequence shown here is derived from an EMBL/GenBank/DDBJ whole genome shotgun (WGS) entry which is preliminary data.</text>
</comment>
<dbReference type="Proteomes" id="UP000724584">
    <property type="component" value="Unassembled WGS sequence"/>
</dbReference>
<keyword evidence="2" id="KW-1185">Reference proteome</keyword>
<evidence type="ECO:0000313" key="1">
    <source>
        <dbReference type="EMBL" id="KAH6649743.1"/>
    </source>
</evidence>
<evidence type="ECO:0000313" key="2">
    <source>
        <dbReference type="Proteomes" id="UP000724584"/>
    </source>
</evidence>
<reference evidence="1 2" key="1">
    <citation type="journal article" date="2021" name="Nat. Commun.">
        <title>Genetic determinants of endophytism in the Arabidopsis root mycobiome.</title>
        <authorList>
            <person name="Mesny F."/>
            <person name="Miyauchi S."/>
            <person name="Thiergart T."/>
            <person name="Pickel B."/>
            <person name="Atanasova L."/>
            <person name="Karlsson M."/>
            <person name="Huettel B."/>
            <person name="Barry K.W."/>
            <person name="Haridas S."/>
            <person name="Chen C."/>
            <person name="Bauer D."/>
            <person name="Andreopoulos W."/>
            <person name="Pangilinan J."/>
            <person name="LaButti K."/>
            <person name="Riley R."/>
            <person name="Lipzen A."/>
            <person name="Clum A."/>
            <person name="Drula E."/>
            <person name="Henrissat B."/>
            <person name="Kohler A."/>
            <person name="Grigoriev I.V."/>
            <person name="Martin F.M."/>
            <person name="Hacquard S."/>
        </authorList>
    </citation>
    <scope>NUCLEOTIDE SEQUENCE [LARGE SCALE GENOMIC DNA]</scope>
    <source>
        <strain evidence="1 2">MPI-SDFR-AT-0079</strain>
    </source>
</reference>
<dbReference type="EMBL" id="JAGIZQ010000001">
    <property type="protein sequence ID" value="KAH6649743.1"/>
    <property type="molecule type" value="Genomic_DNA"/>
</dbReference>